<name>A0AAW2Z892_9EUKA</name>
<accession>A0AAW2Z892</accession>
<dbReference type="Gene3D" id="3.40.50.1820">
    <property type="entry name" value="alpha/beta hydrolase"/>
    <property type="match status" value="1"/>
</dbReference>
<dbReference type="Pfam" id="PF00561">
    <property type="entry name" value="Abhydrolase_1"/>
    <property type="match status" value="1"/>
</dbReference>
<gene>
    <name evidence="2" type="ORF">AKO1_011910</name>
</gene>
<proteinExistence type="predicted"/>
<reference evidence="2 3" key="1">
    <citation type="submission" date="2024-03" db="EMBL/GenBank/DDBJ databases">
        <title>The Acrasis kona genome and developmental transcriptomes reveal deep origins of eukaryotic multicellular pathways.</title>
        <authorList>
            <person name="Sheikh S."/>
            <person name="Fu C.-J."/>
            <person name="Brown M.W."/>
            <person name="Baldauf S.L."/>
        </authorList>
    </citation>
    <scope>NUCLEOTIDE SEQUENCE [LARGE SCALE GENOMIC DNA]</scope>
    <source>
        <strain evidence="2 3">ATCC MYA-3509</strain>
    </source>
</reference>
<organism evidence="2 3">
    <name type="scientific">Acrasis kona</name>
    <dbReference type="NCBI Taxonomy" id="1008807"/>
    <lineage>
        <taxon>Eukaryota</taxon>
        <taxon>Discoba</taxon>
        <taxon>Heterolobosea</taxon>
        <taxon>Tetramitia</taxon>
        <taxon>Eutetramitia</taxon>
        <taxon>Acrasidae</taxon>
        <taxon>Acrasis</taxon>
    </lineage>
</organism>
<dbReference type="EMBL" id="JAOPGA020001155">
    <property type="protein sequence ID" value="KAL0485634.1"/>
    <property type="molecule type" value="Genomic_DNA"/>
</dbReference>
<dbReference type="Proteomes" id="UP001431209">
    <property type="component" value="Unassembled WGS sequence"/>
</dbReference>
<dbReference type="SUPFAM" id="SSF53474">
    <property type="entry name" value="alpha/beta-Hydrolases"/>
    <property type="match status" value="1"/>
</dbReference>
<evidence type="ECO:0000259" key="1">
    <source>
        <dbReference type="Pfam" id="PF00561"/>
    </source>
</evidence>
<evidence type="ECO:0000313" key="3">
    <source>
        <dbReference type="Proteomes" id="UP001431209"/>
    </source>
</evidence>
<dbReference type="AlphaFoldDB" id="A0AAW2Z892"/>
<comment type="caution">
    <text evidence="2">The sequence shown here is derived from an EMBL/GenBank/DDBJ whole genome shotgun (WGS) entry which is preliminary data.</text>
</comment>
<dbReference type="InterPro" id="IPR000073">
    <property type="entry name" value="AB_hydrolase_1"/>
</dbReference>
<protein>
    <submittedName>
        <fullName evidence="2">Pimeloyl-[acyl-carrier protein] methyl ester esterase</fullName>
    </submittedName>
</protein>
<feature type="domain" description="AB hydrolase-1" evidence="1">
    <location>
        <begin position="21"/>
        <end position="100"/>
    </location>
</feature>
<keyword evidence="3" id="KW-1185">Reference proteome</keyword>
<evidence type="ECO:0000313" key="2">
    <source>
        <dbReference type="EMBL" id="KAL0485634.1"/>
    </source>
</evidence>
<sequence length="250" mass="28336">MTGHFFTLYHESFKSRDVYALAISHPGQGYSEPYPTSASAKKYVETDMKPFLNGMFGNKNISVIGYSMGSSIAGYMAATMTQVENVGLLASVAPLEPFYEDEIEMNKNLFNVRLLFMHDITRRIYAYLGMNLLHYKRGNVWTSAEVLTTNSANSTIRQLFADDLFRGSALGMDGLLFAFEVMNSDWGFDFDLLSKKNVLIVSGELDDRCNKSIQFFLHQRIRNSRLVTYNGAHSDVLDKLDEYAVDLLKF</sequence>
<dbReference type="InterPro" id="IPR029058">
    <property type="entry name" value="AB_hydrolase_fold"/>
</dbReference>